<proteinExistence type="predicted"/>
<dbReference type="EMBL" id="BARS01039912">
    <property type="protein sequence ID" value="GAG24398.1"/>
    <property type="molecule type" value="Genomic_DNA"/>
</dbReference>
<evidence type="ECO:0000313" key="1">
    <source>
        <dbReference type="EMBL" id="GAG24398.1"/>
    </source>
</evidence>
<comment type="caution">
    <text evidence="1">The sequence shown here is derived from an EMBL/GenBank/DDBJ whole genome shotgun (WGS) entry which is preliminary data.</text>
</comment>
<name>X0WIS2_9ZZZZ</name>
<sequence>VCGNTPFILTYHHAGSMKKKYIFARYNNLALRKNHIYKNIKES</sequence>
<organism evidence="1">
    <name type="scientific">marine sediment metagenome</name>
    <dbReference type="NCBI Taxonomy" id="412755"/>
    <lineage>
        <taxon>unclassified sequences</taxon>
        <taxon>metagenomes</taxon>
        <taxon>ecological metagenomes</taxon>
    </lineage>
</organism>
<gene>
    <name evidence="1" type="ORF">S01H1_60917</name>
</gene>
<reference evidence="1" key="1">
    <citation type="journal article" date="2014" name="Front. Microbiol.">
        <title>High frequency of phylogenetically diverse reductive dehalogenase-homologous genes in deep subseafloor sedimentary metagenomes.</title>
        <authorList>
            <person name="Kawai M."/>
            <person name="Futagami T."/>
            <person name="Toyoda A."/>
            <person name="Takaki Y."/>
            <person name="Nishi S."/>
            <person name="Hori S."/>
            <person name="Arai W."/>
            <person name="Tsubouchi T."/>
            <person name="Morono Y."/>
            <person name="Uchiyama I."/>
            <person name="Ito T."/>
            <person name="Fujiyama A."/>
            <person name="Inagaki F."/>
            <person name="Takami H."/>
        </authorList>
    </citation>
    <scope>NUCLEOTIDE SEQUENCE</scope>
    <source>
        <strain evidence="1">Expedition CK06-06</strain>
    </source>
</reference>
<protein>
    <submittedName>
        <fullName evidence="1">Uncharacterized protein</fullName>
    </submittedName>
</protein>
<dbReference type="AlphaFoldDB" id="X0WIS2"/>
<feature type="non-terminal residue" evidence="1">
    <location>
        <position position="1"/>
    </location>
</feature>
<accession>X0WIS2</accession>